<dbReference type="InterPro" id="IPR018977">
    <property type="entry name" value="NurA_domain"/>
</dbReference>
<protein>
    <recommendedName>
        <fullName evidence="1">NurA domain-containing protein</fullName>
    </recommendedName>
</protein>
<dbReference type="AlphaFoldDB" id="A0A160V8Y5"/>
<proteinExistence type="predicted"/>
<evidence type="ECO:0000259" key="1">
    <source>
        <dbReference type="SMART" id="SM00933"/>
    </source>
</evidence>
<organism evidence="2">
    <name type="scientific">hydrothermal vent metagenome</name>
    <dbReference type="NCBI Taxonomy" id="652676"/>
    <lineage>
        <taxon>unclassified sequences</taxon>
        <taxon>metagenomes</taxon>
        <taxon>ecological metagenomes</taxon>
    </lineage>
</organism>
<evidence type="ECO:0000313" key="2">
    <source>
        <dbReference type="EMBL" id="CUV02501.1"/>
    </source>
</evidence>
<reference evidence="2" key="1">
    <citation type="submission" date="2015-10" db="EMBL/GenBank/DDBJ databases">
        <authorList>
            <person name="Gilbert D.G."/>
        </authorList>
    </citation>
    <scope>NUCLEOTIDE SEQUENCE</scope>
</reference>
<name>A0A160V8Y5_9ZZZZ</name>
<sequence length="261" mass="29023">MFLISGALLGLVRTVKELETLAKTVEECPPGLPVLGLVDGSLVLWGLSGHAYRPYVSDAIINDGLLPAMKRLEKLAETRPVALAAYVSFPRSTEAVNAVRCSLCPHDNAVCTQSCNNRRSTQQPCDGANEFLDRDIFQRLLEPGWRSPVYKTNSSVSRESYDEAHKVYFFYVNAGEEIGRVEVPKWVANNETLLSLTHSLVWDQCQRGQGYPVAISESHEQAVVSAGDRRVFRRLLTDSLERQGLSAATSQKDRSKRSPWV</sequence>
<dbReference type="Pfam" id="PF09376">
    <property type="entry name" value="NurA"/>
    <property type="match status" value="1"/>
</dbReference>
<gene>
    <name evidence="2" type="ORF">MGWOODY_Clf2471</name>
</gene>
<feature type="domain" description="NurA" evidence="1">
    <location>
        <begin position="1"/>
        <end position="224"/>
    </location>
</feature>
<accession>A0A160V8Y5</accession>
<dbReference type="SMART" id="SM00933">
    <property type="entry name" value="NurA"/>
    <property type="match status" value="1"/>
</dbReference>
<dbReference type="EMBL" id="FAXA01000270">
    <property type="protein sequence ID" value="CUV02501.1"/>
    <property type="molecule type" value="Genomic_DNA"/>
</dbReference>